<feature type="region of interest" description="Disordered" evidence="1">
    <location>
        <begin position="73"/>
        <end position="107"/>
    </location>
</feature>
<accession>A0A6H5HSB9</accession>
<evidence type="ECO:0000313" key="2">
    <source>
        <dbReference type="EMBL" id="CAB0019510.1"/>
    </source>
</evidence>
<proteinExistence type="predicted"/>
<gene>
    <name evidence="2" type="ORF">NTEN_LOCUS23222</name>
</gene>
<dbReference type="OrthoDB" id="6667051at2759"/>
<organism evidence="2 3">
    <name type="scientific">Nesidiocoris tenuis</name>
    <dbReference type="NCBI Taxonomy" id="355587"/>
    <lineage>
        <taxon>Eukaryota</taxon>
        <taxon>Metazoa</taxon>
        <taxon>Ecdysozoa</taxon>
        <taxon>Arthropoda</taxon>
        <taxon>Hexapoda</taxon>
        <taxon>Insecta</taxon>
        <taxon>Pterygota</taxon>
        <taxon>Neoptera</taxon>
        <taxon>Paraneoptera</taxon>
        <taxon>Hemiptera</taxon>
        <taxon>Heteroptera</taxon>
        <taxon>Panheteroptera</taxon>
        <taxon>Cimicomorpha</taxon>
        <taxon>Miridae</taxon>
        <taxon>Dicyphina</taxon>
        <taxon>Nesidiocoris</taxon>
    </lineage>
</organism>
<evidence type="ECO:0000313" key="3">
    <source>
        <dbReference type="Proteomes" id="UP000479000"/>
    </source>
</evidence>
<evidence type="ECO:0000256" key="1">
    <source>
        <dbReference type="SAM" id="MobiDB-lite"/>
    </source>
</evidence>
<keyword evidence="3" id="KW-1185">Reference proteome</keyword>
<reference evidence="2 3" key="1">
    <citation type="submission" date="2020-02" db="EMBL/GenBank/DDBJ databases">
        <authorList>
            <person name="Ferguson B K."/>
        </authorList>
    </citation>
    <scope>NUCLEOTIDE SEQUENCE [LARGE SCALE GENOMIC DNA]</scope>
</reference>
<dbReference type="Proteomes" id="UP000479000">
    <property type="component" value="Unassembled WGS sequence"/>
</dbReference>
<name>A0A6H5HSB9_9HEMI</name>
<dbReference type="AlphaFoldDB" id="A0A6H5HSB9"/>
<protein>
    <recommendedName>
        <fullName evidence="4">Neurotransmitter-gated ion-channel ligand-binding domain-containing protein</fullName>
    </recommendedName>
</protein>
<dbReference type="EMBL" id="CADCXU010033974">
    <property type="protein sequence ID" value="CAB0019510.1"/>
    <property type="molecule type" value="Genomic_DNA"/>
</dbReference>
<evidence type="ECO:0008006" key="4">
    <source>
        <dbReference type="Google" id="ProtNLM"/>
    </source>
</evidence>
<sequence length="135" mass="14553">MDFVLYPLDVQKCAVDFSSLDPHGLFNCRANQERLRGMFQHPKVSPQESHANTNNATMISTNLANATANAANTANSVANSHSHPVANSKDPSPVQNDIAAHATSAAKEPVSDEVHAQVIEQLIIGAIQYFFAVLE</sequence>